<keyword evidence="7" id="KW-1185">Reference proteome</keyword>
<comment type="function">
    <text evidence="4">NAD(+)-dependent glutamate dehydrogenase which degrades glutamate to ammonia and alpha-ketoglutarate.</text>
</comment>
<dbReference type="Pfam" id="PF23152">
    <property type="entry name" value="GDH_2nd"/>
    <property type="match status" value="1"/>
</dbReference>
<dbReference type="AlphaFoldDB" id="A0A8H7RKX3"/>
<gene>
    <name evidence="6" type="ORF">INT46_009124</name>
</gene>
<evidence type="ECO:0000313" key="7">
    <source>
        <dbReference type="Proteomes" id="UP000650833"/>
    </source>
</evidence>
<name>A0A8H7RKX3_9FUNG</name>
<dbReference type="SUPFAM" id="SSF51735">
    <property type="entry name" value="NAD(P)-binding Rossmann-fold domains"/>
    <property type="match status" value="1"/>
</dbReference>
<evidence type="ECO:0000256" key="1">
    <source>
        <dbReference type="ARBA" id="ARBA00006382"/>
    </source>
</evidence>
<dbReference type="PIRSF" id="PIRSF000184">
    <property type="entry name" value="GDH_NAD"/>
    <property type="match status" value="1"/>
</dbReference>
<dbReference type="Gene3D" id="3.40.50.720">
    <property type="entry name" value="NAD(P)-binding Rossmann-like Domain"/>
    <property type="match status" value="1"/>
</dbReference>
<organism evidence="6 7">
    <name type="scientific">Mucor plumbeus</name>
    <dbReference type="NCBI Taxonomy" id="97098"/>
    <lineage>
        <taxon>Eukaryota</taxon>
        <taxon>Fungi</taxon>
        <taxon>Fungi incertae sedis</taxon>
        <taxon>Mucoromycota</taxon>
        <taxon>Mucoromycotina</taxon>
        <taxon>Mucoromycetes</taxon>
        <taxon>Mucorales</taxon>
        <taxon>Mucorineae</taxon>
        <taxon>Mucoraceae</taxon>
        <taxon>Mucor</taxon>
    </lineage>
</organism>
<evidence type="ECO:0000259" key="5">
    <source>
        <dbReference type="SMART" id="SM00839"/>
    </source>
</evidence>
<reference evidence="6" key="1">
    <citation type="submission" date="2020-12" db="EMBL/GenBank/DDBJ databases">
        <title>Metabolic potential, ecology and presence of endohyphal bacteria is reflected in genomic diversity of Mucoromycotina.</title>
        <authorList>
            <person name="Muszewska A."/>
            <person name="Okrasinska A."/>
            <person name="Steczkiewicz K."/>
            <person name="Drgas O."/>
            <person name="Orlowska M."/>
            <person name="Perlinska-Lenart U."/>
            <person name="Aleksandrzak-Piekarczyk T."/>
            <person name="Szatraj K."/>
            <person name="Zielenkiewicz U."/>
            <person name="Pilsyk S."/>
            <person name="Malc E."/>
            <person name="Mieczkowski P."/>
            <person name="Kruszewska J.S."/>
            <person name="Biernat P."/>
            <person name="Pawlowska J."/>
        </authorList>
    </citation>
    <scope>NUCLEOTIDE SEQUENCE</scope>
    <source>
        <strain evidence="6">CBS 226.32</strain>
    </source>
</reference>
<dbReference type="GO" id="GO:0005739">
    <property type="term" value="C:mitochondrion"/>
    <property type="evidence" value="ECO:0007669"/>
    <property type="project" value="UniProtKB-UniRule"/>
</dbReference>
<dbReference type="PANTHER" id="PTHR11606:SF24">
    <property type="entry name" value="NAD-SPECIFIC GLUTAMATE DEHYDROGENASE"/>
    <property type="match status" value="1"/>
</dbReference>
<dbReference type="Pfam" id="PF23147">
    <property type="entry name" value="GDH2_N"/>
    <property type="match status" value="1"/>
</dbReference>
<dbReference type="InterPro" id="IPR016210">
    <property type="entry name" value="NAD-GDH_euk"/>
</dbReference>
<sequence length="1017" mass="115464">MTGILVPSGTKSSSAKSHTIADFGYNANIFSGKKEQMVQVGEYLNNSGFLPKELVQNEVSWFYGNLGIDDYYFALESVETIANHIMALYGAKILAFTKNENVLDINLEKESENSSVYIHSSQPGVSQLRGPQCEKKIDKKYLDTSATMDAYRVESYRSNTTVSTGMTSQLRCYFVTKCQFNSPNPTPEQETDLNEVADQNFLKKATEHTHSIYQDVMRNVLQRTGPVIEMYDVQGTRERRLIIGYRQRSTQGFFSAMSDLYHYYDLYSSRKYVEQFSNGVTIMGLYLNPLPNVRAVPIEHSIYQVMKETSLLYCLPKNPLQQFFMTNKLSVQETVYGYVGWIFSQHFLNRLGKEYLSLSDILDASNPLHEEVLAKMKKRLRQDTFTREYILDIVKQYPDLIKLLYAHFAKVHYVNQREASLQPTISYQRLTTMENLTEEQLLKKIKAVTSNGHEQLVFEAFMTFNKHVLKTNFYQTTKVALSFRMDPSFLPEIEYPTTPYGLFLVVGSEFRGFHIRFSDVARGGIRMIRSRNREAYSINLRTLFDENYNLAGTQHRKNKDIPEGGSKGTILLDVDQQDKPLIAFEKYVDSMLDLLIDGETIGIKDKLVDLTEKPEILFFGPDEGTADYMDWASQHARRRGASFWKAFTTGKSQSLGGIPHDKYAMTTRSVHQYVLGIYRKLNLKEEEVTKFQTGGPDGDLGSNEIKISSDKTIAVVDGSGVLYDAVGINRTELARLANSRLMISNFDTSNLSSEGFRILVDENNVKLPNGSIVENGLNFRNSFHTNSLAQATLFVPNGGRPESVGLDNVQSLIECGNGPLFKYIVEGANLFFTQEARLRLEKAGIIIIKDASANKGGVTSSSLEVLAALAFDDAEFEQHMCIKNGVVPEFYEAYVKEVQRIIERNANLEFEALWEEHKKTTSPISILSDELSTAIVQLNEQLQSTGLWDNVALRESVLKRAFPKLLLEKLGMETLLKRVPENYVKAIFGATLASQFVYKYGPHPDNFAFFDFMRLNY</sequence>
<evidence type="ECO:0000256" key="4">
    <source>
        <dbReference type="PIRNR" id="PIRNR000184"/>
    </source>
</evidence>
<dbReference type="SMART" id="SM00839">
    <property type="entry name" value="ELFV_dehydrog"/>
    <property type="match status" value="1"/>
</dbReference>
<proteinExistence type="inferred from homology"/>
<accession>A0A8H7RKX3</accession>
<dbReference type="EMBL" id="JAEPRC010000051">
    <property type="protein sequence ID" value="KAG2212433.1"/>
    <property type="molecule type" value="Genomic_DNA"/>
</dbReference>
<dbReference type="SUPFAM" id="SSF53223">
    <property type="entry name" value="Aminoacid dehydrogenase-like, N-terminal domain"/>
    <property type="match status" value="1"/>
</dbReference>
<comment type="caution">
    <text evidence="6">The sequence shown here is derived from an EMBL/GenBank/DDBJ whole genome shotgun (WGS) entry which is preliminary data.</text>
</comment>
<keyword evidence="2 4" id="KW-0560">Oxidoreductase</keyword>
<keyword evidence="3 4" id="KW-0520">NAD</keyword>
<evidence type="ECO:0000256" key="2">
    <source>
        <dbReference type="ARBA" id="ARBA00023002"/>
    </source>
</evidence>
<dbReference type="Proteomes" id="UP000650833">
    <property type="component" value="Unassembled WGS sequence"/>
</dbReference>
<comment type="catalytic activity">
    <reaction evidence="4">
        <text>L-glutamate + NAD(+) + H2O = 2-oxoglutarate + NH4(+) + NADH + H(+)</text>
        <dbReference type="Rhea" id="RHEA:15133"/>
        <dbReference type="ChEBI" id="CHEBI:15377"/>
        <dbReference type="ChEBI" id="CHEBI:15378"/>
        <dbReference type="ChEBI" id="CHEBI:16810"/>
        <dbReference type="ChEBI" id="CHEBI:28938"/>
        <dbReference type="ChEBI" id="CHEBI:29985"/>
        <dbReference type="ChEBI" id="CHEBI:57540"/>
        <dbReference type="ChEBI" id="CHEBI:57945"/>
        <dbReference type="EC" id="1.4.1.2"/>
    </reaction>
</comment>
<dbReference type="InterPro" id="IPR055480">
    <property type="entry name" value="NAD-GDH_N"/>
</dbReference>
<dbReference type="GO" id="GO:0006538">
    <property type="term" value="P:L-glutamate catabolic process"/>
    <property type="evidence" value="ECO:0007669"/>
    <property type="project" value="UniProtKB-UniRule"/>
</dbReference>
<evidence type="ECO:0000256" key="3">
    <source>
        <dbReference type="ARBA" id="ARBA00023027"/>
    </source>
</evidence>
<dbReference type="Pfam" id="PF00208">
    <property type="entry name" value="ELFV_dehydrog"/>
    <property type="match status" value="1"/>
</dbReference>
<comment type="similarity">
    <text evidence="1 4">Belongs to the Glu/Leu/Phe/Val dehydrogenases family.</text>
</comment>
<dbReference type="InterPro" id="IPR036291">
    <property type="entry name" value="NAD(P)-bd_dom_sf"/>
</dbReference>
<dbReference type="OrthoDB" id="184415at2759"/>
<protein>
    <recommendedName>
        <fullName evidence="4">NAD-specific glutamate dehydrogenase</fullName>
        <ecNumber evidence="4">1.4.1.2</ecNumber>
    </recommendedName>
</protein>
<dbReference type="InterPro" id="IPR056365">
    <property type="entry name" value="NAD-GDH_2nd"/>
</dbReference>
<dbReference type="PANTHER" id="PTHR11606">
    <property type="entry name" value="GLUTAMATE DEHYDROGENASE"/>
    <property type="match status" value="1"/>
</dbReference>
<dbReference type="InterPro" id="IPR006096">
    <property type="entry name" value="Glu/Leu/Phe/Val/Trp_DH_C"/>
</dbReference>
<evidence type="ECO:0000313" key="6">
    <source>
        <dbReference type="EMBL" id="KAG2212433.1"/>
    </source>
</evidence>
<feature type="domain" description="Glutamate/phenylalanine/leucine/valine/L-tryptophan dehydrogenase C-terminal" evidence="5">
    <location>
        <begin position="657"/>
        <end position="921"/>
    </location>
</feature>
<dbReference type="InterPro" id="IPR046346">
    <property type="entry name" value="Aminoacid_DH-like_N_sf"/>
</dbReference>
<dbReference type="GO" id="GO:0004352">
    <property type="term" value="F:glutamate dehydrogenase (NAD+) activity"/>
    <property type="evidence" value="ECO:0007669"/>
    <property type="project" value="UniProtKB-UniRule"/>
</dbReference>
<dbReference type="EC" id="1.4.1.2" evidence="4"/>